<evidence type="ECO:0000313" key="1">
    <source>
        <dbReference type="EMBL" id="ACR01834.1"/>
    </source>
</evidence>
<dbReference type="eggNOG" id="ENOG50315C6">
    <property type="taxonomic scope" value="Bacteria"/>
</dbReference>
<organism evidence="1 3">
    <name type="scientific">Thauera aminoaromatica</name>
    <dbReference type="NCBI Taxonomy" id="164330"/>
    <lineage>
        <taxon>Bacteria</taxon>
        <taxon>Pseudomonadati</taxon>
        <taxon>Pseudomonadota</taxon>
        <taxon>Betaproteobacteria</taxon>
        <taxon>Rhodocyclales</taxon>
        <taxon>Zoogloeaceae</taxon>
        <taxon>Thauera</taxon>
    </lineage>
</organism>
<name>C4KBV3_THASP</name>
<accession>A0A5C7T865</accession>
<dbReference type="EMBL" id="SSFD01000026">
    <property type="protein sequence ID" value="TXH91830.1"/>
    <property type="molecule type" value="Genomic_DNA"/>
</dbReference>
<reference evidence="3" key="1">
    <citation type="submission" date="2009-05" db="EMBL/GenBank/DDBJ databases">
        <title>Complete sequence of chromosome of Thauera sp. MZ1T.</title>
        <authorList>
            <consortium name="US DOE Joint Genome Institute"/>
            <person name="Lucas S."/>
            <person name="Copeland A."/>
            <person name="Lapidus A."/>
            <person name="Glavina del Rio T."/>
            <person name="Dalin E."/>
            <person name="Tice H."/>
            <person name="Bruce D."/>
            <person name="Goodwin L."/>
            <person name="Pitluck S."/>
            <person name="Sims D."/>
            <person name="Brettin T."/>
            <person name="Detter J.C."/>
            <person name="Han C."/>
            <person name="Larimer F."/>
            <person name="Land M."/>
            <person name="Hauser L."/>
            <person name="Kyrpides N."/>
            <person name="Mikhailova N."/>
            <person name="Sayler G.S."/>
        </authorList>
    </citation>
    <scope>NUCLEOTIDE SEQUENCE [LARGE SCALE GENOMIC DNA]</scope>
    <source>
        <strain evidence="3">MZ1T</strain>
    </source>
</reference>
<evidence type="ECO:0000313" key="4">
    <source>
        <dbReference type="Proteomes" id="UP000321192"/>
    </source>
</evidence>
<sequence length="144" mass="16044">MFNPSRDQVRSFFIDTWRKARAKEVLTPMETIAADIIALHPEYHAVVEDPEAVHRDFPPEAGQINPFLHLSLHLAIEEQLSIDQPPGIRAAFEAACQHRGDRHDAMHDALECLGEMLFDAQRKGTPPDGAAYVGALRKRAGLAL</sequence>
<dbReference type="OrthoDB" id="9789432at2"/>
<dbReference type="InterPro" id="IPR014993">
    <property type="entry name" value="DUF1841"/>
</dbReference>
<protein>
    <submittedName>
        <fullName evidence="2">DUF1841 family protein</fullName>
    </submittedName>
</protein>
<reference evidence="1 3" key="2">
    <citation type="journal article" date="2012" name="Stand. Genomic Sci.">
        <title>Complete genome sequence of Thauera aminoaromatica strain MZ1T.</title>
        <authorList>
            <person name="Jiang K."/>
            <person name="Sanseverino J."/>
            <person name="Chauhan A."/>
            <person name="Lucas S."/>
            <person name="Copeland A."/>
            <person name="Lapidus A."/>
            <person name="Del Rio T.G."/>
            <person name="Dalin E."/>
            <person name="Tice H."/>
            <person name="Bruce D."/>
            <person name="Goodwin L."/>
            <person name="Pitluck S."/>
            <person name="Sims D."/>
            <person name="Brettin T."/>
            <person name="Detter J.C."/>
            <person name="Han C."/>
            <person name="Chang Y.J."/>
            <person name="Larimer F."/>
            <person name="Land M."/>
            <person name="Hauser L."/>
            <person name="Kyrpides N.C."/>
            <person name="Mikhailova N."/>
            <person name="Moser S."/>
            <person name="Jegier P."/>
            <person name="Close D."/>
            <person name="Debruyn J.M."/>
            <person name="Wang Y."/>
            <person name="Layton A.C."/>
            <person name="Allen M.S."/>
            <person name="Sayler G.S."/>
        </authorList>
    </citation>
    <scope>NUCLEOTIDE SEQUENCE [LARGE SCALE GENOMIC DNA]</scope>
    <source>
        <strain evidence="1 3">MZ1T</strain>
    </source>
</reference>
<dbReference type="KEGG" id="tmz:Tmz1t_3239"/>
<dbReference type="HOGENOM" id="CLU_120353_0_0_4"/>
<reference evidence="2 4" key="3">
    <citation type="submission" date="2018-09" db="EMBL/GenBank/DDBJ databases">
        <title>Metagenome Assembled Genomes from an Advanced Water Purification Facility.</title>
        <authorList>
            <person name="Stamps B.W."/>
            <person name="Spear J.R."/>
        </authorList>
    </citation>
    <scope>NUCLEOTIDE SEQUENCE [LARGE SCALE GENOMIC DNA]</scope>
    <source>
        <strain evidence="2">Bin_27_1</strain>
    </source>
</reference>
<dbReference type="Proteomes" id="UP000321192">
    <property type="component" value="Unassembled WGS sequence"/>
</dbReference>
<dbReference type="AlphaFoldDB" id="C4KBV3"/>
<evidence type="ECO:0000313" key="2">
    <source>
        <dbReference type="EMBL" id="TXH91830.1"/>
    </source>
</evidence>
<dbReference type="Proteomes" id="UP000002186">
    <property type="component" value="Chromosome"/>
</dbReference>
<dbReference type="STRING" id="85643.Tmz1t_3239"/>
<dbReference type="Pfam" id="PF08897">
    <property type="entry name" value="DUF1841"/>
    <property type="match status" value="1"/>
</dbReference>
<evidence type="ECO:0000313" key="3">
    <source>
        <dbReference type="Proteomes" id="UP000002186"/>
    </source>
</evidence>
<keyword evidence="3" id="KW-1185">Reference proteome</keyword>
<gene>
    <name evidence="1" type="ordered locus">Tmz1t_3239</name>
    <name evidence="2" type="ORF">E6Q80_01665</name>
</gene>
<dbReference type="RefSeq" id="WP_004309293.1">
    <property type="nucleotide sequence ID" value="NC_011662.2"/>
</dbReference>
<dbReference type="EMBL" id="CP001281">
    <property type="protein sequence ID" value="ACR01834.1"/>
    <property type="molecule type" value="Genomic_DNA"/>
</dbReference>
<proteinExistence type="predicted"/>
<accession>C4KBV3</accession>